<feature type="transmembrane region" description="Helical" evidence="1">
    <location>
        <begin position="343"/>
        <end position="363"/>
    </location>
</feature>
<sequence>MSTRPGLLGMARQGRLDIIAGLLGLLAAIAMLPLQLFLDDVYVRTLPIVLGIASLLYLIAARDEYPGDLPTLSPTLSRVLPSLIVLGSALLILLAGIQGERTLLFYDIAAAIGTTLLVTILFVDRDHFSPSLLLFLVVLFGMVFRFTALYTTPGFIGIDIWTHMGNWGPAILEAQSLQPISGRKYYAAPLYHLLVVGSSLLLDVPLKMALYLVLGVAMPLVVLLIYSTATFFVRKRWAVFATAIYAMSAAVIEWGIHIIPTSLGLVFFLAVFYSLDRMLRIDYKPRDFGMVVFFSVAVILTHQISAFIMLVFTGSGLLAYFALGLGLFDIGRPNWARSSTRESVNLTGLLVFDLGLITFMWSLTPQYDGTFLTVMVSYFTETLQSGSVGDLAGGTVPPSVAPQPSFMSTVVEYLDVLGFLLMLMLTIVGCYYIIRQENISHAMFTSVVATVLMLIFVFGFPMLGVRTFVPGRWFPFVAAPMAVVAAIGLSYLVNNTNPSVVVVVLLVFIIAFPATSFLASDSTQESPPFSDTQTRYSYTESEIAAVNVVDTYFEKNRTMWSTDQPYYTVFERTEARSDGYMAASMFKNGSVQGWVGTDATGNETLNESETVIYRDYHRKGAANFNFYHNHSSIAHKPSVSFQQTCGDNMNILYSNSQVKICSQPEA</sequence>
<dbReference type="AlphaFoldDB" id="A0A8U0A2W3"/>
<keyword evidence="1" id="KW-1133">Transmembrane helix</keyword>
<evidence type="ECO:0000256" key="1">
    <source>
        <dbReference type="SAM" id="Phobius"/>
    </source>
</evidence>
<accession>A0A8U0A2W3</accession>
<evidence type="ECO:0000313" key="2">
    <source>
        <dbReference type="EMBL" id="UPM43422.1"/>
    </source>
</evidence>
<feature type="transmembrane region" description="Helical" evidence="1">
    <location>
        <begin position="310"/>
        <end position="331"/>
    </location>
</feature>
<feature type="transmembrane region" description="Helical" evidence="1">
    <location>
        <begin position="128"/>
        <end position="148"/>
    </location>
</feature>
<keyword evidence="3" id="KW-1185">Reference proteome</keyword>
<reference evidence="2" key="1">
    <citation type="submission" date="2022-04" db="EMBL/GenBank/DDBJ databases">
        <title>Halocatena sp. nov., isolated from a salt lake.</title>
        <authorList>
            <person name="Cui H.-L."/>
        </authorList>
    </citation>
    <scope>NUCLEOTIDE SEQUENCE</scope>
    <source>
        <strain evidence="2">AD-1</strain>
    </source>
</reference>
<feature type="transmembrane region" description="Helical" evidence="1">
    <location>
        <begin position="473"/>
        <end position="493"/>
    </location>
</feature>
<dbReference type="KEGG" id="haad:MW046_03000"/>
<feature type="transmembrane region" description="Helical" evidence="1">
    <location>
        <begin position="41"/>
        <end position="59"/>
    </location>
</feature>
<dbReference type="Proteomes" id="UP000831768">
    <property type="component" value="Chromosome"/>
</dbReference>
<organism evidence="2 3">
    <name type="scientific">Halocatena salina</name>
    <dbReference type="NCBI Taxonomy" id="2934340"/>
    <lineage>
        <taxon>Archaea</taxon>
        <taxon>Methanobacteriati</taxon>
        <taxon>Methanobacteriota</taxon>
        <taxon>Stenosarchaea group</taxon>
        <taxon>Halobacteria</taxon>
        <taxon>Halobacteriales</taxon>
        <taxon>Natronomonadaceae</taxon>
        <taxon>Halocatena</taxon>
    </lineage>
</organism>
<gene>
    <name evidence="2" type="ORF">MW046_03000</name>
</gene>
<keyword evidence="1" id="KW-0812">Transmembrane</keyword>
<feature type="transmembrane region" description="Helical" evidence="1">
    <location>
        <begin position="441"/>
        <end position="461"/>
    </location>
</feature>
<dbReference type="EMBL" id="CP096019">
    <property type="protein sequence ID" value="UPM43422.1"/>
    <property type="molecule type" value="Genomic_DNA"/>
</dbReference>
<feature type="transmembrane region" description="Helical" evidence="1">
    <location>
        <begin position="287"/>
        <end position="304"/>
    </location>
</feature>
<feature type="transmembrane region" description="Helical" evidence="1">
    <location>
        <begin position="79"/>
        <end position="97"/>
    </location>
</feature>
<feature type="transmembrane region" description="Helical" evidence="1">
    <location>
        <begin position="16"/>
        <end position="34"/>
    </location>
</feature>
<feature type="transmembrane region" description="Helical" evidence="1">
    <location>
        <begin position="258"/>
        <end position="275"/>
    </location>
</feature>
<dbReference type="GeneID" id="71926981"/>
<evidence type="ECO:0000313" key="3">
    <source>
        <dbReference type="Proteomes" id="UP000831768"/>
    </source>
</evidence>
<feature type="transmembrane region" description="Helical" evidence="1">
    <location>
        <begin position="104"/>
        <end position="122"/>
    </location>
</feature>
<name>A0A8U0A2W3_9EURY</name>
<dbReference type="RefSeq" id="WP_247994089.1">
    <property type="nucleotide sequence ID" value="NZ_CP096019.1"/>
</dbReference>
<proteinExistence type="predicted"/>
<feature type="transmembrane region" description="Helical" evidence="1">
    <location>
        <begin position="208"/>
        <end position="229"/>
    </location>
</feature>
<protein>
    <submittedName>
        <fullName evidence="2">Uncharacterized protein</fullName>
    </submittedName>
</protein>
<feature type="transmembrane region" description="Helical" evidence="1">
    <location>
        <begin position="500"/>
        <end position="519"/>
    </location>
</feature>
<feature type="transmembrane region" description="Helical" evidence="1">
    <location>
        <begin position="416"/>
        <end position="434"/>
    </location>
</feature>
<keyword evidence="1" id="KW-0472">Membrane</keyword>